<dbReference type="SUPFAM" id="SSF141259">
    <property type="entry name" value="CarD-like"/>
    <property type="match status" value="1"/>
</dbReference>
<dbReference type="Gene3D" id="2.40.10.170">
    <property type="match status" value="1"/>
</dbReference>
<dbReference type="STRING" id="1797197.A2Y75_09165"/>
<dbReference type="Pfam" id="PF21095">
    <property type="entry name" value="CarD_C"/>
    <property type="match status" value="1"/>
</dbReference>
<protein>
    <submittedName>
        <fullName evidence="2">CarD family transcriptional regulator</fullName>
    </submittedName>
</protein>
<dbReference type="PANTHER" id="PTHR38447:SF1">
    <property type="entry name" value="RNA POLYMERASE-BINDING TRANSCRIPTION FACTOR CARD"/>
    <property type="match status" value="1"/>
</dbReference>
<dbReference type="Proteomes" id="UP000177876">
    <property type="component" value="Unassembled WGS sequence"/>
</dbReference>
<dbReference type="GO" id="GO:0009303">
    <property type="term" value="P:rRNA transcription"/>
    <property type="evidence" value="ECO:0007669"/>
    <property type="project" value="TreeGrafter"/>
</dbReference>
<dbReference type="EMBL" id="MELK01000053">
    <property type="protein sequence ID" value="OFW55482.1"/>
    <property type="molecule type" value="Genomic_DNA"/>
</dbReference>
<evidence type="ECO:0000313" key="2">
    <source>
        <dbReference type="EMBL" id="OFW55482.1"/>
    </source>
</evidence>
<dbReference type="InterPro" id="IPR052531">
    <property type="entry name" value="CarD-like_regulator"/>
</dbReference>
<organism evidence="2 3">
    <name type="scientific">Candidatus Solincola sediminis</name>
    <dbReference type="NCBI Taxonomy" id="1797199"/>
    <lineage>
        <taxon>Bacteria</taxon>
        <taxon>Bacillati</taxon>
        <taxon>Actinomycetota</taxon>
        <taxon>Candidatus Geothermincolia</taxon>
        <taxon>Candidatus Geothermincolales</taxon>
        <taxon>Candidatus Geothermincolaceae</taxon>
        <taxon>Candidatus Solincola</taxon>
    </lineage>
</organism>
<feature type="domain" description="CarD-like/TRCF RNAP-interacting" evidence="1">
    <location>
        <begin position="3"/>
        <end position="113"/>
    </location>
</feature>
<dbReference type="InterPro" id="IPR036101">
    <property type="entry name" value="CarD-like/TRCF_RID_sf"/>
</dbReference>
<name>A0A1F2WF59_9ACTN</name>
<proteinExistence type="predicted"/>
<evidence type="ECO:0000259" key="1">
    <source>
        <dbReference type="SMART" id="SM01058"/>
    </source>
</evidence>
<dbReference type="InterPro" id="IPR003711">
    <property type="entry name" value="CarD-like/TRCF_RID"/>
</dbReference>
<dbReference type="PANTHER" id="PTHR38447">
    <property type="entry name" value="TRANSCRIPTION FACTOR YDEB-RELATED"/>
    <property type="match status" value="1"/>
</dbReference>
<comment type="caution">
    <text evidence="2">The sequence shown here is derived from an EMBL/GenBank/DDBJ whole genome shotgun (WGS) entry which is preliminary data.</text>
</comment>
<sequence length="163" mass="18382">MRVFDVGDVVVYPHHGAGLIEGIIKKCVDGEDVIYFVLRMCQGNLKVMVPADNSIQVGLRNVIGKDEVDRVFDVLGEDQTPMPTNWNHRYKKNRDKLRSGDVFQVAEVVRNLTLRDMEKGLSSGEKRMLNQARDILASELMYAVDVEASEALHMIEEVFSTSV</sequence>
<dbReference type="SMART" id="SM01058">
    <property type="entry name" value="CarD_TRCF"/>
    <property type="match status" value="1"/>
</dbReference>
<dbReference type="InterPro" id="IPR048792">
    <property type="entry name" value="CarD_C"/>
</dbReference>
<dbReference type="Pfam" id="PF02559">
    <property type="entry name" value="CarD_TRCF_RID"/>
    <property type="match status" value="1"/>
</dbReference>
<dbReference type="InterPro" id="IPR042215">
    <property type="entry name" value="CarD-like_C"/>
</dbReference>
<accession>A0A1F2WF59</accession>
<dbReference type="AlphaFoldDB" id="A0A1F2WF59"/>
<evidence type="ECO:0000313" key="3">
    <source>
        <dbReference type="Proteomes" id="UP000177876"/>
    </source>
</evidence>
<gene>
    <name evidence="2" type="ORF">A2Y75_09165</name>
</gene>
<reference evidence="2 3" key="1">
    <citation type="journal article" date="2016" name="Nat. Commun.">
        <title>Thousands of microbial genomes shed light on interconnected biogeochemical processes in an aquifer system.</title>
        <authorList>
            <person name="Anantharaman K."/>
            <person name="Brown C.T."/>
            <person name="Hug L.A."/>
            <person name="Sharon I."/>
            <person name="Castelle C.J."/>
            <person name="Probst A.J."/>
            <person name="Thomas B.C."/>
            <person name="Singh A."/>
            <person name="Wilkins M.J."/>
            <person name="Karaoz U."/>
            <person name="Brodie E.L."/>
            <person name="Williams K.H."/>
            <person name="Hubbard S.S."/>
            <person name="Banfield J.F."/>
        </authorList>
    </citation>
    <scope>NUCLEOTIDE SEQUENCE [LARGE SCALE GENOMIC DNA]</scope>
</reference>
<dbReference type="Gene3D" id="1.20.58.1290">
    <property type="entry name" value="CarD-like, C-terminal domain"/>
    <property type="match status" value="1"/>
</dbReference>